<dbReference type="InterPro" id="IPR001180">
    <property type="entry name" value="CNH_dom"/>
</dbReference>
<evidence type="ECO:0000313" key="8">
    <source>
        <dbReference type="Proteomes" id="UP001166286"/>
    </source>
</evidence>
<reference evidence="7" key="1">
    <citation type="submission" date="2023-03" db="EMBL/GenBank/DDBJ databases">
        <title>Complete genome of Cladonia borealis.</title>
        <authorList>
            <person name="Park H."/>
        </authorList>
    </citation>
    <scope>NUCLEOTIDE SEQUENCE</scope>
    <source>
        <strain evidence="7">ANT050790</strain>
    </source>
</reference>
<feature type="domain" description="CNH" evidence="6">
    <location>
        <begin position="43"/>
        <end position="466"/>
    </location>
</feature>
<dbReference type="PROSITE" id="PS50219">
    <property type="entry name" value="CNH"/>
    <property type="match status" value="1"/>
</dbReference>
<evidence type="ECO:0000256" key="5">
    <source>
        <dbReference type="SAM" id="MobiDB-lite"/>
    </source>
</evidence>
<keyword evidence="4" id="KW-0653">Protein transport</keyword>
<dbReference type="PANTHER" id="PTHR12894">
    <property type="entry name" value="CNH DOMAIN CONTAINING"/>
    <property type="match status" value="1"/>
</dbReference>
<accession>A0AA39R175</accession>
<proteinExistence type="predicted"/>
<feature type="region of interest" description="Disordered" evidence="5">
    <location>
        <begin position="1"/>
        <end position="20"/>
    </location>
</feature>
<dbReference type="GO" id="GO:0005737">
    <property type="term" value="C:cytoplasm"/>
    <property type="evidence" value="ECO:0007669"/>
    <property type="project" value="UniProtKB-SubCell"/>
</dbReference>
<feature type="region of interest" description="Disordered" evidence="5">
    <location>
        <begin position="521"/>
        <end position="542"/>
    </location>
</feature>
<keyword evidence="3" id="KW-0963">Cytoplasm</keyword>
<dbReference type="Proteomes" id="UP001166286">
    <property type="component" value="Unassembled WGS sequence"/>
</dbReference>
<comment type="caution">
    <text evidence="7">The sequence shown here is derived from an EMBL/GenBank/DDBJ whole genome shotgun (WGS) entry which is preliminary data.</text>
</comment>
<evidence type="ECO:0000313" key="7">
    <source>
        <dbReference type="EMBL" id="KAK0511895.1"/>
    </source>
</evidence>
<keyword evidence="2" id="KW-0813">Transport</keyword>
<dbReference type="PANTHER" id="PTHR12894:SF27">
    <property type="entry name" value="TRANSFORMING GROWTH FACTOR-BETA RECEPTOR-ASSOCIATED PROTEIN 1"/>
    <property type="match status" value="1"/>
</dbReference>
<dbReference type="AlphaFoldDB" id="A0AA39R175"/>
<comment type="subcellular location">
    <subcellularLocation>
        <location evidence="1">Cytoplasm</location>
    </subcellularLocation>
</comment>
<dbReference type="InterPro" id="IPR032914">
    <property type="entry name" value="Vam6/VPS39/TRAP1"/>
</dbReference>
<organism evidence="7 8">
    <name type="scientific">Cladonia borealis</name>
    <dbReference type="NCBI Taxonomy" id="184061"/>
    <lineage>
        <taxon>Eukaryota</taxon>
        <taxon>Fungi</taxon>
        <taxon>Dikarya</taxon>
        <taxon>Ascomycota</taxon>
        <taxon>Pezizomycotina</taxon>
        <taxon>Lecanoromycetes</taxon>
        <taxon>OSLEUM clade</taxon>
        <taxon>Lecanoromycetidae</taxon>
        <taxon>Lecanorales</taxon>
        <taxon>Lecanorineae</taxon>
        <taxon>Cladoniaceae</taxon>
        <taxon>Cladonia</taxon>
    </lineage>
</organism>
<gene>
    <name evidence="7" type="ORF">JMJ35_005745</name>
</gene>
<feature type="compositionally biased region" description="Low complexity" evidence="5">
    <location>
        <begin position="247"/>
        <end position="265"/>
    </location>
</feature>
<dbReference type="EMBL" id="JAFEKC020000012">
    <property type="protein sequence ID" value="KAK0511895.1"/>
    <property type="molecule type" value="Genomic_DNA"/>
</dbReference>
<dbReference type="GO" id="GO:0016020">
    <property type="term" value="C:membrane"/>
    <property type="evidence" value="ECO:0007669"/>
    <property type="project" value="TreeGrafter"/>
</dbReference>
<sequence>MSVEEDGGLSQKPSTSAQASTGSYVLRPLVQDIPLSTDEYTTENQITCVELSDGNLYIGTSHAEILHFVSIPADPEDESAAPQYIFASRLQPAYNAQASALSRTSPGVQQILVLPRVQKACILCNGTLSFYSLPELSPAFNNTTVPNCTWVGGVDLNSTAKEEENGIVVMICVKNKTRLVRISDEARRVRDIEFPGCLVSTRRRNFACVADARSYALLDVENQQKISLFPISSLDENLGGGRVENISSAAERSSSSSRPISNEGSSDGKAHGRSTSLGAFVGGLGKRQTSPRSGSRERSGLATPEADARDKSPVQASSHNRNVSTPETPSPMPPTLEKPLPVIPARSDSLRGHSPARLQSAVALKPHICSPTPAEFLLTTGTTVNEAGVGIFINLDGEVVRGTIQFDRYPHAVVVDGQGVEGEPTSLEEDPEGFVLATMTKSGDDGEHNVIEIQRWDTDDGGHKEWLNVPEGPLPAARPKNDVAQPSPDTFSIRKINTSVIVPFPEIGQLLRGKRLRLGKTSQTARGVQESPPETSPEGWEISRDKEEVEFGRRLIGRASCLVLWSGSAVWWIVKNPLALKLDAAINEVLPDRYGGSTYRELDRSRIIQIINGVRGQEASSETDFLSLEYIRQKASLILFADLLARPSALTGIQAADMRITEGLFMEGGVDPRGILSLIPLLRNEVIEGPKGMWIHAGLIPVVESYRVMVTKSFEEVATKDILNVIKRYLGAWRQRKGFGSIADEAEVFQSVDAALLLVLLEQDGKDPSRTSKPSPTRMELYALVDSGVDCFERAIGLLETYKRLFVLSRLYQSRRMARKVLETWKRIIEGEHDEGGGLSDGEHEVRRYLVNIKDTGLVDEYGTWLARRNPALGVQVFTNDSSRVKWEPHQVVMLLRRKAPDAVKVYLEHLVFGKKNVKYANDLISYYLDSVLTILGSSEEARDILAQSYQTYRALRPPKPTYRQFIIENAVPFPWWHDRLRLLELIGGSHGSDFAYDVEAILTRIEPFEQDLVPESIILDGRQGRHKQALRLLTHGLGDYHTAVNYCLLGGASIFHPTSGSAGLVAPSREEQAILFGYLLTEFLRIEDVSDRLERTSELLERFGSWYDAREVLDLIPESWSVELVSGFLVSAFRRLVHERNEATITKALSGAENLQIAAAFVEKCSALGPQIENVS</sequence>
<evidence type="ECO:0000259" key="6">
    <source>
        <dbReference type="PROSITE" id="PS50219"/>
    </source>
</evidence>
<keyword evidence="8" id="KW-1185">Reference proteome</keyword>
<feature type="compositionally biased region" description="Polar residues" evidence="5">
    <location>
        <begin position="314"/>
        <end position="323"/>
    </location>
</feature>
<evidence type="ECO:0000256" key="3">
    <source>
        <dbReference type="ARBA" id="ARBA00022490"/>
    </source>
</evidence>
<evidence type="ECO:0000256" key="2">
    <source>
        <dbReference type="ARBA" id="ARBA00022448"/>
    </source>
</evidence>
<feature type="compositionally biased region" description="Polar residues" evidence="5">
    <location>
        <begin position="11"/>
        <end position="20"/>
    </location>
</feature>
<dbReference type="GO" id="GO:0006914">
    <property type="term" value="P:autophagy"/>
    <property type="evidence" value="ECO:0007669"/>
    <property type="project" value="TreeGrafter"/>
</dbReference>
<dbReference type="GO" id="GO:0034058">
    <property type="term" value="P:endosomal vesicle fusion"/>
    <property type="evidence" value="ECO:0007669"/>
    <property type="project" value="TreeGrafter"/>
</dbReference>
<evidence type="ECO:0000256" key="4">
    <source>
        <dbReference type="ARBA" id="ARBA00022927"/>
    </source>
</evidence>
<protein>
    <recommendedName>
        <fullName evidence="6">CNH domain-containing protein</fullName>
    </recommendedName>
</protein>
<name>A0AA39R175_9LECA</name>
<dbReference type="GO" id="GO:0015031">
    <property type="term" value="P:protein transport"/>
    <property type="evidence" value="ECO:0007669"/>
    <property type="project" value="UniProtKB-KW"/>
</dbReference>
<feature type="region of interest" description="Disordered" evidence="5">
    <location>
        <begin position="247"/>
        <end position="352"/>
    </location>
</feature>
<evidence type="ECO:0000256" key="1">
    <source>
        <dbReference type="ARBA" id="ARBA00004496"/>
    </source>
</evidence>